<dbReference type="EMBL" id="MUJZ01019291">
    <property type="protein sequence ID" value="OTF80240.1"/>
    <property type="molecule type" value="Genomic_DNA"/>
</dbReference>
<dbReference type="InterPro" id="IPR036179">
    <property type="entry name" value="Ig-like_dom_sf"/>
</dbReference>
<evidence type="ECO:0000313" key="3">
    <source>
        <dbReference type="Proteomes" id="UP000194236"/>
    </source>
</evidence>
<evidence type="ECO:0000256" key="1">
    <source>
        <dbReference type="SAM" id="MobiDB-lite"/>
    </source>
</evidence>
<sequence length="107" mass="12167">MMDNIHHKDSSAKSLSNQTPLSNIDLDRYRYRQFGPFEEGSTIVFECSTFGGRPMPELRWFNGSRPLRSKITVIDLDPDSSDPDLIMLNGDNNHYHNSHQGDGSAIR</sequence>
<comment type="caution">
    <text evidence="2">The sequence shown here is derived from an EMBL/GenBank/DDBJ whole genome shotgun (WGS) entry which is preliminary data.</text>
</comment>
<feature type="non-terminal residue" evidence="2">
    <location>
        <position position="107"/>
    </location>
</feature>
<dbReference type="Gene3D" id="2.60.40.10">
    <property type="entry name" value="Immunoglobulins"/>
    <property type="match status" value="1"/>
</dbReference>
<proteinExistence type="predicted"/>
<dbReference type="AlphaFoldDB" id="A0A1Y3BH37"/>
<name>A0A1Y3BH37_EURMA</name>
<keyword evidence="3" id="KW-1185">Reference proteome</keyword>
<gene>
    <name evidence="2" type="ORF">BLA29_012095</name>
</gene>
<feature type="region of interest" description="Disordered" evidence="1">
    <location>
        <begin position="78"/>
        <end position="107"/>
    </location>
</feature>
<organism evidence="2 3">
    <name type="scientific">Euroglyphus maynei</name>
    <name type="common">Mayne's house dust mite</name>
    <dbReference type="NCBI Taxonomy" id="6958"/>
    <lineage>
        <taxon>Eukaryota</taxon>
        <taxon>Metazoa</taxon>
        <taxon>Ecdysozoa</taxon>
        <taxon>Arthropoda</taxon>
        <taxon>Chelicerata</taxon>
        <taxon>Arachnida</taxon>
        <taxon>Acari</taxon>
        <taxon>Acariformes</taxon>
        <taxon>Sarcoptiformes</taxon>
        <taxon>Astigmata</taxon>
        <taxon>Psoroptidia</taxon>
        <taxon>Analgoidea</taxon>
        <taxon>Pyroglyphidae</taxon>
        <taxon>Pyroglyphinae</taxon>
        <taxon>Euroglyphus</taxon>
    </lineage>
</organism>
<dbReference type="OrthoDB" id="6106100at2759"/>
<evidence type="ECO:0008006" key="4">
    <source>
        <dbReference type="Google" id="ProtNLM"/>
    </source>
</evidence>
<dbReference type="InterPro" id="IPR013783">
    <property type="entry name" value="Ig-like_fold"/>
</dbReference>
<protein>
    <recommendedName>
        <fullName evidence="4">Ig-like domain-containing protein</fullName>
    </recommendedName>
</protein>
<dbReference type="Proteomes" id="UP000194236">
    <property type="component" value="Unassembled WGS sequence"/>
</dbReference>
<accession>A0A1Y3BH37</accession>
<evidence type="ECO:0000313" key="2">
    <source>
        <dbReference type="EMBL" id="OTF80240.1"/>
    </source>
</evidence>
<reference evidence="2 3" key="1">
    <citation type="submission" date="2017-03" db="EMBL/GenBank/DDBJ databases">
        <title>Genome Survey of Euroglyphus maynei.</title>
        <authorList>
            <person name="Arlian L.G."/>
            <person name="Morgan M.S."/>
            <person name="Rider S.D."/>
        </authorList>
    </citation>
    <scope>NUCLEOTIDE SEQUENCE [LARGE SCALE GENOMIC DNA]</scope>
    <source>
        <strain evidence="2">Arlian Lab</strain>
        <tissue evidence="2">Whole body</tissue>
    </source>
</reference>
<dbReference type="SUPFAM" id="SSF48726">
    <property type="entry name" value="Immunoglobulin"/>
    <property type="match status" value="1"/>
</dbReference>